<evidence type="ECO:0008006" key="3">
    <source>
        <dbReference type="Google" id="ProtNLM"/>
    </source>
</evidence>
<dbReference type="AlphaFoldDB" id="A0A2P6MQI1"/>
<dbReference type="EMBL" id="MDYQ01000520">
    <property type="protein sequence ID" value="PRP73957.1"/>
    <property type="molecule type" value="Genomic_DNA"/>
</dbReference>
<protein>
    <recommendedName>
        <fullName evidence="3">Ankyrin repeat protein</fullName>
    </recommendedName>
</protein>
<dbReference type="SUPFAM" id="SSF140860">
    <property type="entry name" value="Pseudo ankyrin repeat-like"/>
    <property type="match status" value="1"/>
</dbReference>
<evidence type="ECO:0000313" key="1">
    <source>
        <dbReference type="EMBL" id="PRP73957.1"/>
    </source>
</evidence>
<accession>A0A2P6MQI1</accession>
<dbReference type="OrthoDB" id="498371at2759"/>
<dbReference type="InParanoid" id="A0A2P6MQI1"/>
<comment type="caution">
    <text evidence="1">The sequence shown here is derived from an EMBL/GenBank/DDBJ whole genome shotgun (WGS) entry which is preliminary data.</text>
</comment>
<reference evidence="1 2" key="1">
    <citation type="journal article" date="2018" name="Genome Biol. Evol.">
        <title>Multiple Roots of Fruiting Body Formation in Amoebozoa.</title>
        <authorList>
            <person name="Hillmann F."/>
            <person name="Forbes G."/>
            <person name="Novohradska S."/>
            <person name="Ferling I."/>
            <person name="Riege K."/>
            <person name="Groth M."/>
            <person name="Westermann M."/>
            <person name="Marz M."/>
            <person name="Spaller T."/>
            <person name="Winckler T."/>
            <person name="Schaap P."/>
            <person name="Glockner G."/>
        </authorList>
    </citation>
    <scope>NUCLEOTIDE SEQUENCE [LARGE SCALE GENOMIC DNA]</scope>
    <source>
        <strain evidence="1 2">Jena</strain>
    </source>
</reference>
<name>A0A2P6MQI1_9EUKA</name>
<dbReference type="Proteomes" id="UP000241769">
    <property type="component" value="Unassembled WGS sequence"/>
</dbReference>
<proteinExistence type="predicted"/>
<dbReference type="Gene3D" id="1.25.40.20">
    <property type="entry name" value="Ankyrin repeat-containing domain"/>
    <property type="match status" value="1"/>
</dbReference>
<dbReference type="SUPFAM" id="SSF48403">
    <property type="entry name" value="Ankyrin repeat"/>
    <property type="match status" value="1"/>
</dbReference>
<dbReference type="InterPro" id="IPR036770">
    <property type="entry name" value="Ankyrin_rpt-contain_sf"/>
</dbReference>
<organism evidence="1 2">
    <name type="scientific">Planoprotostelium fungivorum</name>
    <dbReference type="NCBI Taxonomy" id="1890364"/>
    <lineage>
        <taxon>Eukaryota</taxon>
        <taxon>Amoebozoa</taxon>
        <taxon>Evosea</taxon>
        <taxon>Variosea</taxon>
        <taxon>Cavosteliida</taxon>
        <taxon>Cavosteliaceae</taxon>
        <taxon>Planoprotostelium</taxon>
    </lineage>
</organism>
<dbReference type="InterPro" id="IPR052050">
    <property type="entry name" value="SecEffector_AnkRepeat"/>
</dbReference>
<keyword evidence="2" id="KW-1185">Reference proteome</keyword>
<evidence type="ECO:0000313" key="2">
    <source>
        <dbReference type="Proteomes" id="UP000241769"/>
    </source>
</evidence>
<dbReference type="PANTHER" id="PTHR46586">
    <property type="entry name" value="ANKYRIN REPEAT-CONTAINING PROTEIN"/>
    <property type="match status" value="1"/>
</dbReference>
<gene>
    <name evidence="1" type="ORF">PROFUN_08150</name>
</gene>
<sequence length="433" mass="51142">MLLPVHNVDIVRWWMDTIRSPTQAEVKEAARTDQLEVIELLGWDDTGYSHYHRLMLHLDVKGRRPFTGWNSLYILSNACDSPSSQRVIDACLQRYEFLQCISRGGHLDIIKKLFSLKNVVHPNIVWRDVLEGAVQRGRRDIISWVKHQRQDDPQFFADCMYKFSLLHNRIDLLDWLEEGGITHPVNHSDLCEFAALSGDVKVMQWARKRDFPWRFSFQAACQSGNLQMVQYCIQNDCPNKNIEWTTLEAGSIEVLNWLYDNGRLPNDVLSQSLHHLFERKFELVQWLHDRGIHNDRLCEQTVLFDQIQVMTWALDRGYPFTSDSIQLGFSFGSRDMMEWLFERGLIAMRDLEEGHDWMVDVCFKKIENFNVPVYEWMMMKKWKVSEGEVRTLFDRPTEELTSKMLKDVWKNGFHSRSLVQRVFGFLSNKKTRE</sequence>
<dbReference type="PANTHER" id="PTHR46586:SF3">
    <property type="entry name" value="ANKYRIN REPEAT-CONTAINING PROTEIN"/>
    <property type="match status" value="1"/>
</dbReference>